<evidence type="ECO:0000313" key="2">
    <source>
        <dbReference type="EMBL" id="KAK3266578.1"/>
    </source>
</evidence>
<organism evidence="2 3">
    <name type="scientific">Cymbomonas tetramitiformis</name>
    <dbReference type="NCBI Taxonomy" id="36881"/>
    <lineage>
        <taxon>Eukaryota</taxon>
        <taxon>Viridiplantae</taxon>
        <taxon>Chlorophyta</taxon>
        <taxon>Pyramimonadophyceae</taxon>
        <taxon>Pyramimonadales</taxon>
        <taxon>Pyramimonadaceae</taxon>
        <taxon>Cymbomonas</taxon>
    </lineage>
</organism>
<name>A0AAE0FVJ1_9CHLO</name>
<dbReference type="EMBL" id="LGRX02012973">
    <property type="protein sequence ID" value="KAK3266578.1"/>
    <property type="molecule type" value="Genomic_DNA"/>
</dbReference>
<evidence type="ECO:0000313" key="3">
    <source>
        <dbReference type="Proteomes" id="UP001190700"/>
    </source>
</evidence>
<sequence length="294" mass="30238">MEGRPEVCELSAHSFVTAEPTSLRHFQDAAASAQDAAADGDGVAHFPLATFHSGARGSIPPPPAVRDPSALVAGGVEAPFLCRELGDSAPAPLFAGMTIETSDIGSEVSDNDQGSDNDSDGGQQVAFDSFGTLEHDSDRGASPLAAPICRPRAPPGFLRCALMSSMLCCSLLASATASLVAVGGGDRGLVEPGVTVHRSTGDLFASDPPLGSLDIRDWPPDDRVLSSLSSMFKPPWESACLNSSVDLLSAVEPPCPLGPGGAQFQKDSLQFTSGLICVYIPTAELSSADQLQSG</sequence>
<reference evidence="2 3" key="1">
    <citation type="journal article" date="2015" name="Genome Biol. Evol.">
        <title>Comparative Genomics of a Bacterivorous Green Alga Reveals Evolutionary Causalities and Consequences of Phago-Mixotrophic Mode of Nutrition.</title>
        <authorList>
            <person name="Burns J.A."/>
            <person name="Paasch A."/>
            <person name="Narechania A."/>
            <person name="Kim E."/>
        </authorList>
    </citation>
    <scope>NUCLEOTIDE SEQUENCE [LARGE SCALE GENOMIC DNA]</scope>
    <source>
        <strain evidence="2 3">PLY_AMNH</strain>
    </source>
</reference>
<keyword evidence="3" id="KW-1185">Reference proteome</keyword>
<proteinExistence type="predicted"/>
<feature type="compositionally biased region" description="Acidic residues" evidence="1">
    <location>
        <begin position="109"/>
        <end position="119"/>
    </location>
</feature>
<accession>A0AAE0FVJ1</accession>
<evidence type="ECO:0000256" key="1">
    <source>
        <dbReference type="SAM" id="MobiDB-lite"/>
    </source>
</evidence>
<dbReference type="Proteomes" id="UP001190700">
    <property type="component" value="Unassembled WGS sequence"/>
</dbReference>
<protein>
    <submittedName>
        <fullName evidence="2">Uncharacterized protein</fullName>
    </submittedName>
</protein>
<feature type="region of interest" description="Disordered" evidence="1">
    <location>
        <begin position="104"/>
        <end position="126"/>
    </location>
</feature>
<gene>
    <name evidence="2" type="ORF">CYMTET_24820</name>
</gene>
<dbReference type="AlphaFoldDB" id="A0AAE0FVJ1"/>
<comment type="caution">
    <text evidence="2">The sequence shown here is derived from an EMBL/GenBank/DDBJ whole genome shotgun (WGS) entry which is preliminary data.</text>
</comment>